<reference evidence="3" key="2">
    <citation type="submission" date="2025-08" db="UniProtKB">
        <authorList>
            <consortium name="RefSeq"/>
        </authorList>
    </citation>
    <scope>IDENTIFICATION</scope>
</reference>
<gene>
    <name evidence="3" type="primary">LOC121230501</name>
</gene>
<sequence>MLARLSLLDDGSLLAELQVKLVWVEQIKSKQLVDATLGARFRQVENGKTSDFGINSERVLCFRGRMCIPKDDDLRKSILREVHSSLYAMHPGGNKMYQNLCELYWWPRLKREVMEFGPMFHFMILEEAARAMGTSWEDYLPLAEFAYNNSYQASIGMDPYEALYGQRCRTLTCWTELGKQRVLGPQLVADIEGKVRLIQDRLKEASDRQKSYAS</sequence>
<dbReference type="InterPro" id="IPR041588">
    <property type="entry name" value="Integrase_H2C2"/>
</dbReference>
<keyword evidence="2" id="KW-1185">Reference proteome</keyword>
<evidence type="ECO:0000259" key="1">
    <source>
        <dbReference type="Pfam" id="PF17921"/>
    </source>
</evidence>
<proteinExistence type="predicted"/>
<dbReference type="GeneID" id="121230501"/>
<dbReference type="Proteomes" id="UP000818029">
    <property type="component" value="Chromosome A06"/>
</dbReference>
<accession>A0ABM3BW97</accession>
<feature type="domain" description="Integrase zinc-binding" evidence="1">
    <location>
        <begin position="71"/>
        <end position="115"/>
    </location>
</feature>
<name>A0ABM3BW97_GOSHI</name>
<evidence type="ECO:0000313" key="3">
    <source>
        <dbReference type="RefSeq" id="XP_040971328.1"/>
    </source>
</evidence>
<evidence type="ECO:0000313" key="2">
    <source>
        <dbReference type="Proteomes" id="UP000818029"/>
    </source>
</evidence>
<organism evidence="2 3">
    <name type="scientific">Gossypium hirsutum</name>
    <name type="common">Upland cotton</name>
    <name type="synonym">Gossypium mexicanum</name>
    <dbReference type="NCBI Taxonomy" id="3635"/>
    <lineage>
        <taxon>Eukaryota</taxon>
        <taxon>Viridiplantae</taxon>
        <taxon>Streptophyta</taxon>
        <taxon>Embryophyta</taxon>
        <taxon>Tracheophyta</taxon>
        <taxon>Spermatophyta</taxon>
        <taxon>Magnoliopsida</taxon>
        <taxon>eudicotyledons</taxon>
        <taxon>Gunneridae</taxon>
        <taxon>Pentapetalae</taxon>
        <taxon>rosids</taxon>
        <taxon>malvids</taxon>
        <taxon>Malvales</taxon>
        <taxon>Malvaceae</taxon>
        <taxon>Malvoideae</taxon>
        <taxon>Gossypium</taxon>
    </lineage>
</organism>
<protein>
    <recommendedName>
        <fullName evidence="1">Integrase zinc-binding domain-containing protein</fullName>
    </recommendedName>
</protein>
<reference evidence="2" key="1">
    <citation type="journal article" date="2020" name="Nat. Genet.">
        <title>Genomic diversifications of five Gossypium allopolyploid species and their impact on cotton improvement.</title>
        <authorList>
            <person name="Chen Z.J."/>
            <person name="Sreedasyam A."/>
            <person name="Ando A."/>
            <person name="Song Q."/>
            <person name="De Santiago L.M."/>
            <person name="Hulse-Kemp A.M."/>
            <person name="Ding M."/>
            <person name="Ye W."/>
            <person name="Kirkbride R.C."/>
            <person name="Jenkins J."/>
            <person name="Plott C."/>
            <person name="Lovell J."/>
            <person name="Lin Y.M."/>
            <person name="Vaughn R."/>
            <person name="Liu B."/>
            <person name="Simpson S."/>
            <person name="Scheffler B.E."/>
            <person name="Wen L."/>
            <person name="Saski C.A."/>
            <person name="Grover C.E."/>
            <person name="Hu G."/>
            <person name="Conover J.L."/>
            <person name="Carlson J.W."/>
            <person name="Shu S."/>
            <person name="Boston L.B."/>
            <person name="Williams M."/>
            <person name="Peterson D.G."/>
            <person name="McGee K."/>
            <person name="Jones D.C."/>
            <person name="Wendel J.F."/>
            <person name="Stelly D.M."/>
            <person name="Grimwood J."/>
            <person name="Schmutz J."/>
        </authorList>
    </citation>
    <scope>NUCLEOTIDE SEQUENCE [LARGE SCALE GENOMIC DNA]</scope>
    <source>
        <strain evidence="2">cv. TM-1</strain>
    </source>
</reference>
<dbReference type="Gene3D" id="3.30.420.10">
    <property type="entry name" value="Ribonuclease H-like superfamily/Ribonuclease H"/>
    <property type="match status" value="1"/>
</dbReference>
<dbReference type="Gene3D" id="1.10.340.70">
    <property type="match status" value="1"/>
</dbReference>
<dbReference type="InterPro" id="IPR036397">
    <property type="entry name" value="RNaseH_sf"/>
</dbReference>
<dbReference type="Pfam" id="PF17921">
    <property type="entry name" value="Integrase_H2C2"/>
    <property type="match status" value="1"/>
</dbReference>
<dbReference type="PANTHER" id="PTHR45835:SF87">
    <property type="entry name" value="RNA-DIRECTED DNA POLYMERASE"/>
    <property type="match status" value="1"/>
</dbReference>
<dbReference type="PANTHER" id="PTHR45835">
    <property type="entry name" value="YALI0A06105P"/>
    <property type="match status" value="1"/>
</dbReference>
<dbReference type="RefSeq" id="XP_040971328.1">
    <property type="nucleotide sequence ID" value="XM_041115394.1"/>
</dbReference>